<keyword evidence="5" id="KW-1185">Reference proteome</keyword>
<feature type="domain" description="Glycosyltransferase 2-like" evidence="2">
    <location>
        <begin position="255"/>
        <end position="383"/>
    </location>
</feature>
<gene>
    <name evidence="4" type="ORF">E2980_14480</name>
</gene>
<dbReference type="PANTHER" id="PTHR22916">
    <property type="entry name" value="GLYCOSYLTRANSFERASE"/>
    <property type="match status" value="1"/>
</dbReference>
<evidence type="ECO:0000259" key="2">
    <source>
        <dbReference type="Pfam" id="PF00535"/>
    </source>
</evidence>
<dbReference type="InterPro" id="IPR059123">
    <property type="entry name" value="StrF_dom"/>
</dbReference>
<evidence type="ECO:0000313" key="5">
    <source>
        <dbReference type="Proteomes" id="UP000297900"/>
    </source>
</evidence>
<comment type="caution">
    <text evidence="4">The sequence shown here is derived from an EMBL/GenBank/DDBJ whole genome shotgun (WGS) entry which is preliminary data.</text>
</comment>
<proteinExistence type="inferred from homology"/>
<feature type="domain" description="Streptomycin biosynthesis protein StrF" evidence="3">
    <location>
        <begin position="30"/>
        <end position="240"/>
    </location>
</feature>
<dbReference type="InterPro" id="IPR029044">
    <property type="entry name" value="Nucleotide-diphossugar_trans"/>
</dbReference>
<dbReference type="AlphaFoldDB" id="A0A4Y8LV53"/>
<dbReference type="PANTHER" id="PTHR22916:SF3">
    <property type="entry name" value="UDP-GLCNAC:BETAGAL BETA-1,3-N-ACETYLGLUCOSAMINYLTRANSFERASE-LIKE PROTEIN 1"/>
    <property type="match status" value="1"/>
</dbReference>
<evidence type="ECO:0000313" key="4">
    <source>
        <dbReference type="EMBL" id="TFE24964.1"/>
    </source>
</evidence>
<evidence type="ECO:0000259" key="3">
    <source>
        <dbReference type="Pfam" id="PF13712"/>
    </source>
</evidence>
<accession>A0A4Y8LV53</accession>
<organism evidence="4 5">
    <name type="scientific">Cohnella luojiensis</name>
    <dbReference type="NCBI Taxonomy" id="652876"/>
    <lineage>
        <taxon>Bacteria</taxon>
        <taxon>Bacillati</taxon>
        <taxon>Bacillota</taxon>
        <taxon>Bacilli</taxon>
        <taxon>Bacillales</taxon>
        <taxon>Paenibacillaceae</taxon>
        <taxon>Cohnella</taxon>
    </lineage>
</organism>
<dbReference type="Pfam" id="PF00535">
    <property type="entry name" value="Glycos_transf_2"/>
    <property type="match status" value="1"/>
</dbReference>
<name>A0A4Y8LV53_9BACL</name>
<dbReference type="InterPro" id="IPR001173">
    <property type="entry name" value="Glyco_trans_2-like"/>
</dbReference>
<dbReference type="Pfam" id="PF13712">
    <property type="entry name" value="Glyco_tranf_2_5"/>
    <property type="match status" value="1"/>
</dbReference>
<sequence>MDYFLQKKSCLENCRRVIDSMNGTDPRKIAVISCVNDESKYAECLKFIHALTVPAGFTVEPLAVRRSGSMALGYNQALQQTDAKYKVYMHQDVLILNRRFFVDLIKLFEEHPAIGLLGVVGAKTLPVSGIWWEAPKRVGKIYDSISGKAAITDWGGFTGALSEVLVVDGLLMSTQYDLRWRDDLFDGWHFYDTSQCMEFIQTGYKVAVPNQQEPWCWHDCGVTPIDEAYDRARVTFCRNYLAQDFPQVSDMPLVSILIPAYNRPHFLELALQSALNQTYPHTEIIISDDSTHDGVRRMLEPYLSKHPRIRYYHNEQSSIESNYERCIELATGDYINFLNDDDLFYPEKIAKMVHWLVNRPDVSLVTSYRRCIDGQGKPLPDTESTARISESDVVINGKDLGNFCLKYCTNIIGEPTTVLFRKKDLTEKFNHYQGRRHICINDLASWLHLLTKGNAVYIAEPLSYFRRHSGQGQNDLNTMFPTLNNWFHLIQDARKNGFLQCEKDYKTALIHQLRLSSNLLQMAINADRQDLLETLSVDSVITQCIQSIVHPLQSPYRHD</sequence>
<dbReference type="GO" id="GO:0016758">
    <property type="term" value="F:hexosyltransferase activity"/>
    <property type="evidence" value="ECO:0007669"/>
    <property type="project" value="UniProtKB-ARBA"/>
</dbReference>
<dbReference type="CDD" id="cd00761">
    <property type="entry name" value="Glyco_tranf_GTA_type"/>
    <property type="match status" value="1"/>
</dbReference>
<protein>
    <submittedName>
        <fullName evidence="4">Glycosyltransferase</fullName>
    </submittedName>
</protein>
<dbReference type="Proteomes" id="UP000297900">
    <property type="component" value="Unassembled WGS sequence"/>
</dbReference>
<keyword evidence="4" id="KW-0808">Transferase</keyword>
<reference evidence="4 5" key="1">
    <citation type="submission" date="2019-03" db="EMBL/GenBank/DDBJ databases">
        <title>Cohnella endophytica sp. nov., a novel endophytic bacterium isolated from bark of Sonneratia apetala.</title>
        <authorList>
            <person name="Tuo L."/>
        </authorList>
    </citation>
    <scope>NUCLEOTIDE SEQUENCE [LARGE SCALE GENOMIC DNA]</scope>
    <source>
        <strain evidence="4 5">CCTCC AB 208254</strain>
    </source>
</reference>
<dbReference type="OrthoDB" id="176403at2"/>
<dbReference type="Gene3D" id="3.90.550.10">
    <property type="entry name" value="Spore Coat Polysaccharide Biosynthesis Protein SpsA, Chain A"/>
    <property type="match status" value="2"/>
</dbReference>
<dbReference type="SUPFAM" id="SSF53448">
    <property type="entry name" value="Nucleotide-diphospho-sugar transferases"/>
    <property type="match status" value="2"/>
</dbReference>
<evidence type="ECO:0000256" key="1">
    <source>
        <dbReference type="ARBA" id="ARBA00006739"/>
    </source>
</evidence>
<comment type="similarity">
    <text evidence="1">Belongs to the glycosyltransferase 2 family.</text>
</comment>
<dbReference type="EMBL" id="SOMN01000021">
    <property type="protein sequence ID" value="TFE24964.1"/>
    <property type="molecule type" value="Genomic_DNA"/>
</dbReference>